<evidence type="ECO:0000313" key="2">
    <source>
        <dbReference type="EMBL" id="ELP69169.1"/>
    </source>
</evidence>
<reference evidence="2 3" key="1">
    <citation type="journal article" date="2011" name="Plasmid">
        <title>Streptomyces turgidiscabies Car8 contains a modular pathogenicity island that shares virulence genes with other actinobacterial plant pathogens.</title>
        <authorList>
            <person name="Huguet-Tapia J.C."/>
            <person name="Badger J.H."/>
            <person name="Loria R."/>
            <person name="Pettis G.S."/>
        </authorList>
    </citation>
    <scope>NUCLEOTIDE SEQUENCE [LARGE SCALE GENOMIC DNA]</scope>
    <source>
        <strain evidence="2 3">Car8</strain>
    </source>
</reference>
<dbReference type="AlphaFoldDB" id="L7FDD7"/>
<feature type="region of interest" description="Disordered" evidence="1">
    <location>
        <begin position="1"/>
        <end position="24"/>
    </location>
</feature>
<evidence type="ECO:0000256" key="1">
    <source>
        <dbReference type="SAM" id="MobiDB-lite"/>
    </source>
</evidence>
<name>L7FDD7_STRT8</name>
<sequence>GRRFGLGPPPHQLPLPLAARGDVPDDRTDVRAAVGGRQEHHAELDGQLAAVRRQRRNVQQIGVAVLGRAPVHGFLEAVPVTLPVPLRDDDVQAATVHVARREPEDALRATVPEADQAFAVDDHYAVGRLGGHPQHHLGIQIFHVASALGQLDN</sequence>
<feature type="non-terminal residue" evidence="2">
    <location>
        <position position="1"/>
    </location>
</feature>
<gene>
    <name evidence="2" type="ORF">STRTUCAR8_08952</name>
</gene>
<keyword evidence="3" id="KW-1185">Reference proteome</keyword>
<accession>L7FDD7</accession>
<dbReference type="EMBL" id="AEJB01000169">
    <property type="protein sequence ID" value="ELP69169.1"/>
    <property type="molecule type" value="Genomic_DNA"/>
</dbReference>
<comment type="caution">
    <text evidence="2">The sequence shown here is derived from an EMBL/GenBank/DDBJ whole genome shotgun (WGS) entry which is preliminary data.</text>
</comment>
<protein>
    <submittedName>
        <fullName evidence="2">Uncharacterized protein</fullName>
    </submittedName>
</protein>
<proteinExistence type="predicted"/>
<dbReference type="Proteomes" id="UP000010931">
    <property type="component" value="Unassembled WGS sequence"/>
</dbReference>
<organism evidence="2 3">
    <name type="scientific">Streptomyces turgidiscabies (strain Car8)</name>
    <dbReference type="NCBI Taxonomy" id="698760"/>
    <lineage>
        <taxon>Bacteria</taxon>
        <taxon>Bacillati</taxon>
        <taxon>Actinomycetota</taxon>
        <taxon>Actinomycetes</taxon>
        <taxon>Kitasatosporales</taxon>
        <taxon>Streptomycetaceae</taxon>
        <taxon>Streptomyces</taxon>
    </lineage>
</organism>
<evidence type="ECO:0000313" key="3">
    <source>
        <dbReference type="Proteomes" id="UP000010931"/>
    </source>
</evidence>